<dbReference type="CDD" id="cd00093">
    <property type="entry name" value="HTH_XRE"/>
    <property type="match status" value="1"/>
</dbReference>
<dbReference type="InterPro" id="IPR001387">
    <property type="entry name" value="Cro/C1-type_HTH"/>
</dbReference>
<accession>A0A8S5LER5</accession>
<organism evidence="2">
    <name type="scientific">Siphoviridae sp. ct3CA7</name>
    <dbReference type="NCBI Taxonomy" id="2823561"/>
    <lineage>
        <taxon>Viruses</taxon>
        <taxon>Duplodnaviria</taxon>
        <taxon>Heunggongvirae</taxon>
        <taxon>Uroviricota</taxon>
        <taxon>Caudoviricetes</taxon>
    </lineage>
</organism>
<dbReference type="GO" id="GO:0003677">
    <property type="term" value="F:DNA binding"/>
    <property type="evidence" value="ECO:0007669"/>
    <property type="project" value="InterPro"/>
</dbReference>
<dbReference type="Gene3D" id="1.10.260.40">
    <property type="entry name" value="lambda repressor-like DNA-binding domains"/>
    <property type="match status" value="1"/>
</dbReference>
<feature type="domain" description="HTH cro/C1-type" evidence="1">
    <location>
        <begin position="36"/>
        <end position="67"/>
    </location>
</feature>
<evidence type="ECO:0000313" key="2">
    <source>
        <dbReference type="EMBL" id="DAD68516.1"/>
    </source>
</evidence>
<dbReference type="PROSITE" id="PS50943">
    <property type="entry name" value="HTH_CROC1"/>
    <property type="match status" value="1"/>
</dbReference>
<protein>
    <recommendedName>
        <fullName evidence="1">HTH cro/C1-type domain-containing protein</fullName>
    </recommendedName>
</protein>
<dbReference type="SUPFAM" id="SSF47413">
    <property type="entry name" value="lambda repressor-like DNA-binding domains"/>
    <property type="match status" value="1"/>
</dbReference>
<dbReference type="InterPro" id="IPR010982">
    <property type="entry name" value="Lambda_DNA-bd_dom_sf"/>
</dbReference>
<name>A0A8S5LER5_9CAUD</name>
<dbReference type="Pfam" id="PF01381">
    <property type="entry name" value="HTH_3"/>
    <property type="match status" value="1"/>
</dbReference>
<reference evidence="2" key="1">
    <citation type="journal article" date="2021" name="Proc. Natl. Acad. Sci. U.S.A.">
        <title>A Catalog of Tens of Thousands of Viruses from Human Metagenomes Reveals Hidden Associations with Chronic Diseases.</title>
        <authorList>
            <person name="Tisza M.J."/>
            <person name="Buck C.B."/>
        </authorList>
    </citation>
    <scope>NUCLEOTIDE SEQUENCE</scope>
    <source>
        <strain evidence="2">Ct3CA7</strain>
    </source>
</reference>
<dbReference type="EMBL" id="BK014704">
    <property type="protein sequence ID" value="DAD68516.1"/>
    <property type="molecule type" value="Genomic_DNA"/>
</dbReference>
<dbReference type="SMART" id="SM00530">
    <property type="entry name" value="HTH_XRE"/>
    <property type="match status" value="1"/>
</dbReference>
<proteinExistence type="predicted"/>
<evidence type="ECO:0000259" key="1">
    <source>
        <dbReference type="PROSITE" id="PS50943"/>
    </source>
</evidence>
<sequence length="142" mass="15530">MKNTPPALEWAHEMPEGHRNAFPETPGRDEINGESLRCMRIYLGLSQIDLAACLGVGRRYVSQMERGAVGVSQRVCDCVAFLGAAVQWEAERVVARGGMTVRHEGFYGVPYEGGVVWVPAKWVAQVVGRVSMGHQRSFALGG</sequence>